<dbReference type="Proteomes" id="UP001430953">
    <property type="component" value="Unassembled WGS sequence"/>
</dbReference>
<evidence type="ECO:0000313" key="2">
    <source>
        <dbReference type="Proteomes" id="UP001430953"/>
    </source>
</evidence>
<gene>
    <name evidence="1" type="ORF">PUN28_018858</name>
</gene>
<name>A0AAW2EI92_9HYME</name>
<evidence type="ECO:0008006" key="3">
    <source>
        <dbReference type="Google" id="ProtNLM"/>
    </source>
</evidence>
<dbReference type="AlphaFoldDB" id="A0AAW2EI92"/>
<comment type="caution">
    <text evidence="1">The sequence shown here is derived from an EMBL/GenBank/DDBJ whole genome shotgun (WGS) entry which is preliminary data.</text>
</comment>
<protein>
    <recommendedName>
        <fullName evidence="3">Pre-mRNA-splicing factor 38</fullName>
    </recommendedName>
</protein>
<keyword evidence="2" id="KW-1185">Reference proteome</keyword>
<organism evidence="1 2">
    <name type="scientific">Cardiocondyla obscurior</name>
    <dbReference type="NCBI Taxonomy" id="286306"/>
    <lineage>
        <taxon>Eukaryota</taxon>
        <taxon>Metazoa</taxon>
        <taxon>Ecdysozoa</taxon>
        <taxon>Arthropoda</taxon>
        <taxon>Hexapoda</taxon>
        <taxon>Insecta</taxon>
        <taxon>Pterygota</taxon>
        <taxon>Neoptera</taxon>
        <taxon>Endopterygota</taxon>
        <taxon>Hymenoptera</taxon>
        <taxon>Apocrita</taxon>
        <taxon>Aculeata</taxon>
        <taxon>Formicoidea</taxon>
        <taxon>Formicidae</taxon>
        <taxon>Myrmicinae</taxon>
        <taxon>Cardiocondyla</taxon>
    </lineage>
</organism>
<proteinExistence type="predicted"/>
<sequence length="153" mass="17238">MGTSSSRKYFESDGDAGEKYYYIINNILPNTKSFYDTAGEAGRNKRDGGVICGAYSVVFLFLKHFDIALTDLVSIDFLRLAQLQNKNIGIIFGRLLTTRSETMSLPLPTLFEITSVKKGKKGKKKKKRGKRKKNQGTFFSSFVFAPSFPVFHK</sequence>
<evidence type="ECO:0000313" key="1">
    <source>
        <dbReference type="EMBL" id="KAL0101337.1"/>
    </source>
</evidence>
<reference evidence="1 2" key="1">
    <citation type="submission" date="2023-03" db="EMBL/GenBank/DDBJ databases">
        <title>High recombination rates correlate with genetic variation in Cardiocondyla obscurior ants.</title>
        <authorList>
            <person name="Errbii M."/>
        </authorList>
    </citation>
    <scope>NUCLEOTIDE SEQUENCE [LARGE SCALE GENOMIC DNA]</scope>
    <source>
        <strain evidence="1">Alpha-2009</strain>
        <tissue evidence="1">Whole body</tissue>
    </source>
</reference>
<accession>A0AAW2EI92</accession>
<dbReference type="EMBL" id="JADYXP020000024">
    <property type="protein sequence ID" value="KAL0101337.1"/>
    <property type="molecule type" value="Genomic_DNA"/>
</dbReference>